<organism evidence="2 3">
    <name type="scientific">Alterisphingorhabdus coralli</name>
    <dbReference type="NCBI Taxonomy" id="3071408"/>
    <lineage>
        <taxon>Bacteria</taxon>
        <taxon>Pseudomonadati</taxon>
        <taxon>Pseudomonadota</taxon>
        <taxon>Alphaproteobacteria</taxon>
        <taxon>Sphingomonadales</taxon>
        <taxon>Sphingomonadaceae</taxon>
        <taxon>Alterisphingorhabdus (ex Yan et al. 2024)</taxon>
    </lineage>
</organism>
<dbReference type="EC" id="2.4.-.-" evidence="2"/>
<evidence type="ECO:0000313" key="3">
    <source>
        <dbReference type="Proteomes" id="UP001302429"/>
    </source>
</evidence>
<reference evidence="2 3" key="1">
    <citation type="submission" date="2023-10" db="EMBL/GenBank/DDBJ databases">
        <title>Complete genome sequence of a Sphingomonadaceae bacterium.</title>
        <authorList>
            <person name="Yan C."/>
        </authorList>
    </citation>
    <scope>NUCLEOTIDE SEQUENCE [LARGE SCALE GENOMIC DNA]</scope>
    <source>
        <strain evidence="2 3">SCSIO 66989</strain>
    </source>
</reference>
<evidence type="ECO:0000313" key="2">
    <source>
        <dbReference type="EMBL" id="WOE76564.1"/>
    </source>
</evidence>
<evidence type="ECO:0000259" key="1">
    <source>
        <dbReference type="Pfam" id="PF00535"/>
    </source>
</evidence>
<sequence length="298" mass="33291">MFYRLKASLGLKKLNAAAKGILQTPPIPVTNDPLIFLSQLCHRDVLAYLVALKSIHRAFKQGRVIIMDDGSLTDEDKAILAEHIPEVVIRPIAEVDTHGCPRGGTWERLWAIMEMSRIAYVIQVDADLIGLGPMPETVAAYQSDRCFTLGSRMGQSIETFTTTSKHASVLNSKHVQTLSERIFKELPHADQRYYVRGCSGFAGFAQNSIKPETLITFSEQVETKIGSVWHEWGSEQISSNMLIANTTDPLILPHPAYANYDPDINPANAQLLHFVGTHRFYRGIYAQTARKVIKDLTN</sequence>
<dbReference type="KEGG" id="acoa:RB602_07585"/>
<keyword evidence="3" id="KW-1185">Reference proteome</keyword>
<proteinExistence type="predicted"/>
<protein>
    <submittedName>
        <fullName evidence="2">Glycosyltransferase family A protein</fullName>
        <ecNumber evidence="2">2.4.-.-</ecNumber>
    </submittedName>
</protein>
<dbReference type="Gene3D" id="3.90.550.10">
    <property type="entry name" value="Spore Coat Polysaccharide Biosynthesis Protein SpsA, Chain A"/>
    <property type="match status" value="1"/>
</dbReference>
<dbReference type="CDD" id="cd00761">
    <property type="entry name" value="Glyco_tranf_GTA_type"/>
    <property type="match status" value="1"/>
</dbReference>
<accession>A0AA97I1B2</accession>
<dbReference type="RefSeq" id="WP_317084368.1">
    <property type="nucleotide sequence ID" value="NZ_CP136594.1"/>
</dbReference>
<dbReference type="Pfam" id="PF00535">
    <property type="entry name" value="Glycos_transf_2"/>
    <property type="match status" value="1"/>
</dbReference>
<dbReference type="Proteomes" id="UP001302429">
    <property type="component" value="Chromosome"/>
</dbReference>
<dbReference type="InterPro" id="IPR001173">
    <property type="entry name" value="Glyco_trans_2-like"/>
</dbReference>
<keyword evidence="2" id="KW-0328">Glycosyltransferase</keyword>
<dbReference type="SUPFAM" id="SSF53448">
    <property type="entry name" value="Nucleotide-diphospho-sugar transferases"/>
    <property type="match status" value="1"/>
</dbReference>
<dbReference type="GO" id="GO:0016757">
    <property type="term" value="F:glycosyltransferase activity"/>
    <property type="evidence" value="ECO:0007669"/>
    <property type="project" value="UniProtKB-KW"/>
</dbReference>
<name>A0AA97I1B2_9SPHN</name>
<dbReference type="EMBL" id="CP136594">
    <property type="protein sequence ID" value="WOE76564.1"/>
    <property type="molecule type" value="Genomic_DNA"/>
</dbReference>
<feature type="domain" description="Glycosyltransferase 2-like" evidence="1">
    <location>
        <begin position="54"/>
        <end position="204"/>
    </location>
</feature>
<gene>
    <name evidence="2" type="ORF">RB602_07585</name>
</gene>
<dbReference type="AlphaFoldDB" id="A0AA97I1B2"/>
<keyword evidence="2" id="KW-0808">Transferase</keyword>
<dbReference type="InterPro" id="IPR029044">
    <property type="entry name" value="Nucleotide-diphossugar_trans"/>
</dbReference>